<dbReference type="Proteomes" id="UP000186112">
    <property type="component" value="Unassembled WGS sequence"/>
</dbReference>
<comment type="subcellular location">
    <subcellularLocation>
        <location evidence="1">Membrane</location>
        <topology evidence="1">Multi-pass membrane protein</topology>
    </subcellularLocation>
</comment>
<reference evidence="7 8" key="1">
    <citation type="submission" date="2016-02" db="EMBL/GenBank/DDBJ databases">
        <title>Genome sequence of Tissierella creatinophila DSM 6911.</title>
        <authorList>
            <person name="Poehlein A."/>
            <person name="Daniel R."/>
        </authorList>
    </citation>
    <scope>NUCLEOTIDE SEQUENCE [LARGE SCALE GENOMIC DNA]</scope>
    <source>
        <strain evidence="7 8">DSM 6911</strain>
    </source>
</reference>
<feature type="transmembrane region" description="Helical" evidence="5">
    <location>
        <begin position="89"/>
        <end position="105"/>
    </location>
</feature>
<evidence type="ECO:0000313" key="8">
    <source>
        <dbReference type="Proteomes" id="UP000186112"/>
    </source>
</evidence>
<evidence type="ECO:0000256" key="4">
    <source>
        <dbReference type="ARBA" id="ARBA00023136"/>
    </source>
</evidence>
<dbReference type="EMBL" id="LTDM01000022">
    <property type="protein sequence ID" value="OLS02627.1"/>
    <property type="molecule type" value="Genomic_DNA"/>
</dbReference>
<dbReference type="PANTHER" id="PTHR37422">
    <property type="entry name" value="TEICHURONIC ACID BIOSYNTHESIS PROTEIN TUAE"/>
    <property type="match status" value="1"/>
</dbReference>
<evidence type="ECO:0000259" key="6">
    <source>
        <dbReference type="Pfam" id="PF04932"/>
    </source>
</evidence>
<feature type="transmembrane region" description="Helical" evidence="5">
    <location>
        <begin position="337"/>
        <end position="359"/>
    </location>
</feature>
<dbReference type="InterPro" id="IPR007016">
    <property type="entry name" value="O-antigen_ligase-rel_domated"/>
</dbReference>
<feature type="transmembrane region" description="Helical" evidence="5">
    <location>
        <begin position="175"/>
        <end position="191"/>
    </location>
</feature>
<keyword evidence="4 5" id="KW-0472">Membrane</keyword>
<name>A0A1U7M5N8_TISCR</name>
<feature type="transmembrane region" description="Helical" evidence="5">
    <location>
        <begin position="380"/>
        <end position="399"/>
    </location>
</feature>
<evidence type="ECO:0000256" key="1">
    <source>
        <dbReference type="ARBA" id="ARBA00004141"/>
    </source>
</evidence>
<sequence length="433" mass="49843">MGKILYLIVASAFLGAGLFSIDIRIMQLSLYRLSLFAMVFYLLINNLLLDKKVNIRIKDRQSFIIRFYLFWVIYAIYSLAWVLDLTSGLKILFFIGTGFLCIWLFSTFVRKEKDFKGIFNTIFLMIILHNALAWFELQTGRYFFADLKKIDRYNNFSFDKSARVPITVFSNTNDFATLMTFGVFISFIVLLNTKKIWVRILSSFTIISSVILVFRSGSRANMLGIILGVVAISMLIILKKVNKYVIISLGIAGIAFVLLYPPLNERIMAIIRNRVLSRFGSQSLSVKSDEVRGNLIKNGFIFLFNTLGFGTGVGNIEYWMQEKQVFYVGKVFNIHNWWVEILVGYGIFVFMGYIFVYILKTQTLLIAYVKSTSVFIRNTSLGLFGFMIAFIVSSVSSSSNINTEWLWLFWAVLIAFIGYILRDFKMAQKVEIN</sequence>
<feature type="transmembrane region" description="Helical" evidence="5">
    <location>
        <begin position="117"/>
        <end position="135"/>
    </location>
</feature>
<dbReference type="OrthoDB" id="9255580at2"/>
<dbReference type="GO" id="GO:0016020">
    <property type="term" value="C:membrane"/>
    <property type="evidence" value="ECO:0007669"/>
    <property type="project" value="UniProtKB-SubCell"/>
</dbReference>
<feature type="transmembrane region" description="Helical" evidence="5">
    <location>
        <begin position="63"/>
        <end position="83"/>
    </location>
</feature>
<feature type="transmembrane region" description="Helical" evidence="5">
    <location>
        <begin position="196"/>
        <end position="214"/>
    </location>
</feature>
<protein>
    <submittedName>
        <fullName evidence="7">Teichuronic acid biosynthesis protein TuaE</fullName>
    </submittedName>
</protein>
<organism evidence="7 8">
    <name type="scientific">Tissierella creatinophila DSM 6911</name>
    <dbReference type="NCBI Taxonomy" id="1123403"/>
    <lineage>
        <taxon>Bacteria</taxon>
        <taxon>Bacillati</taxon>
        <taxon>Bacillota</taxon>
        <taxon>Tissierellia</taxon>
        <taxon>Tissierellales</taxon>
        <taxon>Tissierellaceae</taxon>
        <taxon>Tissierella</taxon>
    </lineage>
</organism>
<comment type="caution">
    <text evidence="7">The sequence shown here is derived from an EMBL/GenBank/DDBJ whole genome shotgun (WGS) entry which is preliminary data.</text>
</comment>
<evidence type="ECO:0000256" key="2">
    <source>
        <dbReference type="ARBA" id="ARBA00022692"/>
    </source>
</evidence>
<feature type="transmembrane region" description="Helical" evidence="5">
    <location>
        <begin position="220"/>
        <end position="238"/>
    </location>
</feature>
<dbReference type="AlphaFoldDB" id="A0A1U7M5N8"/>
<proteinExistence type="predicted"/>
<feature type="domain" description="O-antigen ligase-related" evidence="6">
    <location>
        <begin position="205"/>
        <end position="354"/>
    </location>
</feature>
<keyword evidence="2 5" id="KW-0812">Transmembrane</keyword>
<feature type="transmembrane region" description="Helical" evidence="5">
    <location>
        <begin position="405"/>
        <end position="421"/>
    </location>
</feature>
<accession>A0A1U7M5N8</accession>
<feature type="transmembrane region" description="Helical" evidence="5">
    <location>
        <begin position="30"/>
        <end position="49"/>
    </location>
</feature>
<evidence type="ECO:0000313" key="7">
    <source>
        <dbReference type="EMBL" id="OLS02627.1"/>
    </source>
</evidence>
<evidence type="ECO:0000256" key="3">
    <source>
        <dbReference type="ARBA" id="ARBA00022989"/>
    </source>
</evidence>
<dbReference type="RefSeq" id="WP_075726543.1">
    <property type="nucleotide sequence ID" value="NZ_LTDM01000022.1"/>
</dbReference>
<keyword evidence="8" id="KW-1185">Reference proteome</keyword>
<evidence type="ECO:0000256" key="5">
    <source>
        <dbReference type="SAM" id="Phobius"/>
    </source>
</evidence>
<dbReference type="InterPro" id="IPR051533">
    <property type="entry name" value="WaaL-like"/>
</dbReference>
<dbReference type="PANTHER" id="PTHR37422:SF23">
    <property type="entry name" value="TEICHURONIC ACID BIOSYNTHESIS PROTEIN TUAE"/>
    <property type="match status" value="1"/>
</dbReference>
<keyword evidence="3 5" id="KW-1133">Transmembrane helix</keyword>
<gene>
    <name evidence="7" type="primary">tuaE</name>
    <name evidence="7" type="ORF">TICRE_14280</name>
</gene>
<feature type="transmembrane region" description="Helical" evidence="5">
    <location>
        <begin position="245"/>
        <end position="263"/>
    </location>
</feature>
<dbReference type="Pfam" id="PF04932">
    <property type="entry name" value="Wzy_C"/>
    <property type="match status" value="1"/>
</dbReference>